<name>A0A517SER6_9PLAN</name>
<dbReference type="InParanoid" id="A0A517SER6"/>
<evidence type="ECO:0000313" key="2">
    <source>
        <dbReference type="Proteomes" id="UP000315700"/>
    </source>
</evidence>
<protein>
    <recommendedName>
        <fullName evidence="3">Transcriptional regulator PadR-like family protein</fullName>
    </recommendedName>
</protein>
<dbReference type="InterPro" id="IPR036388">
    <property type="entry name" value="WH-like_DNA-bd_sf"/>
</dbReference>
<accession>A0A517SER6</accession>
<organism evidence="1 2">
    <name type="scientific">Caulifigura coniformis</name>
    <dbReference type="NCBI Taxonomy" id="2527983"/>
    <lineage>
        <taxon>Bacteria</taxon>
        <taxon>Pseudomonadati</taxon>
        <taxon>Planctomycetota</taxon>
        <taxon>Planctomycetia</taxon>
        <taxon>Planctomycetales</taxon>
        <taxon>Planctomycetaceae</taxon>
        <taxon>Caulifigura</taxon>
    </lineage>
</organism>
<dbReference type="AlphaFoldDB" id="A0A517SER6"/>
<evidence type="ECO:0000313" key="1">
    <source>
        <dbReference type="EMBL" id="QDT54626.1"/>
    </source>
</evidence>
<gene>
    <name evidence="1" type="ORF">Pan44_26610</name>
</gene>
<evidence type="ECO:0008006" key="3">
    <source>
        <dbReference type="Google" id="ProtNLM"/>
    </source>
</evidence>
<dbReference type="KEGG" id="ccos:Pan44_26610"/>
<dbReference type="SUPFAM" id="SSF46785">
    <property type="entry name" value="Winged helix' DNA-binding domain"/>
    <property type="match status" value="1"/>
</dbReference>
<proteinExistence type="predicted"/>
<reference evidence="1 2" key="1">
    <citation type="submission" date="2019-02" db="EMBL/GenBank/DDBJ databases">
        <title>Deep-cultivation of Planctomycetes and their phenomic and genomic characterization uncovers novel biology.</title>
        <authorList>
            <person name="Wiegand S."/>
            <person name="Jogler M."/>
            <person name="Boedeker C."/>
            <person name="Pinto D."/>
            <person name="Vollmers J."/>
            <person name="Rivas-Marin E."/>
            <person name="Kohn T."/>
            <person name="Peeters S.H."/>
            <person name="Heuer A."/>
            <person name="Rast P."/>
            <person name="Oberbeckmann S."/>
            <person name="Bunk B."/>
            <person name="Jeske O."/>
            <person name="Meyerdierks A."/>
            <person name="Storesund J.E."/>
            <person name="Kallscheuer N."/>
            <person name="Luecker S."/>
            <person name="Lage O.M."/>
            <person name="Pohl T."/>
            <person name="Merkel B.J."/>
            <person name="Hornburger P."/>
            <person name="Mueller R.-W."/>
            <person name="Bruemmer F."/>
            <person name="Labrenz M."/>
            <person name="Spormann A.M."/>
            <person name="Op den Camp H."/>
            <person name="Overmann J."/>
            <person name="Amann R."/>
            <person name="Jetten M.S.M."/>
            <person name="Mascher T."/>
            <person name="Medema M.H."/>
            <person name="Devos D.P."/>
            <person name="Kaster A.-K."/>
            <person name="Ovreas L."/>
            <person name="Rohde M."/>
            <person name="Galperin M.Y."/>
            <person name="Jogler C."/>
        </authorList>
    </citation>
    <scope>NUCLEOTIDE SEQUENCE [LARGE SCALE GENOMIC DNA]</scope>
    <source>
        <strain evidence="1 2">Pan44</strain>
    </source>
</reference>
<dbReference type="InterPro" id="IPR036390">
    <property type="entry name" value="WH_DNA-bd_sf"/>
</dbReference>
<dbReference type="EMBL" id="CP036271">
    <property type="protein sequence ID" value="QDT54626.1"/>
    <property type="molecule type" value="Genomic_DNA"/>
</dbReference>
<dbReference type="RefSeq" id="WP_145030466.1">
    <property type="nucleotide sequence ID" value="NZ_CP036271.1"/>
</dbReference>
<dbReference type="Gene3D" id="1.10.10.10">
    <property type="entry name" value="Winged helix-like DNA-binding domain superfamily/Winged helix DNA-binding domain"/>
    <property type="match status" value="1"/>
</dbReference>
<dbReference type="Proteomes" id="UP000315700">
    <property type="component" value="Chromosome"/>
</dbReference>
<sequence>MPVTLPQISPVQFIVLKQLQPKERTGKQIREVLDKWRKPTTLVSFYLAMARLEEMELVSSRLQAIRVANVACRERAYKLTAAGRSAVRNAIAFYALKR</sequence>
<keyword evidence="2" id="KW-1185">Reference proteome</keyword>